<organism evidence="2 3">
    <name type="scientific">Nocardioides flavescens</name>
    <dbReference type="NCBI Taxonomy" id="2691959"/>
    <lineage>
        <taxon>Bacteria</taxon>
        <taxon>Bacillati</taxon>
        <taxon>Actinomycetota</taxon>
        <taxon>Actinomycetes</taxon>
        <taxon>Propionibacteriales</taxon>
        <taxon>Nocardioidaceae</taxon>
        <taxon>Nocardioides</taxon>
    </lineage>
</organism>
<evidence type="ECO:0000313" key="2">
    <source>
        <dbReference type="EMBL" id="MXG91440.1"/>
    </source>
</evidence>
<dbReference type="Proteomes" id="UP000473325">
    <property type="component" value="Unassembled WGS sequence"/>
</dbReference>
<accession>A0A6L7EXB0</accession>
<feature type="region of interest" description="Disordered" evidence="1">
    <location>
        <begin position="135"/>
        <end position="164"/>
    </location>
</feature>
<name>A0A6L7EXB0_9ACTN</name>
<dbReference type="EMBL" id="WUEK01000012">
    <property type="protein sequence ID" value="MXG91440.1"/>
    <property type="molecule type" value="Genomic_DNA"/>
</dbReference>
<protein>
    <submittedName>
        <fullName evidence="2">Uncharacterized protein</fullName>
    </submittedName>
</protein>
<proteinExistence type="predicted"/>
<comment type="caution">
    <text evidence="2">The sequence shown here is derived from an EMBL/GenBank/DDBJ whole genome shotgun (WGS) entry which is preliminary data.</text>
</comment>
<reference evidence="2 3" key="1">
    <citation type="submission" date="2019-12" db="EMBL/GenBank/DDBJ databases">
        <authorList>
            <person name="Kun Z."/>
        </authorList>
    </citation>
    <scope>NUCLEOTIDE SEQUENCE [LARGE SCALE GENOMIC DNA]</scope>
    <source>
        <strain evidence="2 3">YIM 123512</strain>
    </source>
</reference>
<evidence type="ECO:0000313" key="3">
    <source>
        <dbReference type="Proteomes" id="UP000473325"/>
    </source>
</evidence>
<gene>
    <name evidence="2" type="ORF">GRQ65_17990</name>
</gene>
<dbReference type="InterPro" id="IPR023393">
    <property type="entry name" value="START-like_dom_sf"/>
</dbReference>
<evidence type="ECO:0000256" key="1">
    <source>
        <dbReference type="SAM" id="MobiDB-lite"/>
    </source>
</evidence>
<feature type="compositionally biased region" description="Basic and acidic residues" evidence="1">
    <location>
        <begin position="154"/>
        <end position="164"/>
    </location>
</feature>
<dbReference type="Gene3D" id="3.30.530.20">
    <property type="match status" value="1"/>
</dbReference>
<sequence>MAGTSHRGDVASRVVRVGSTLVQQVRSTLDPASAQPAGGHHAASGWLVVTVFCEPDRLDENAPPGPLVELGDRIEVRVRPAPADKGVELAARLRDRSARANAPRRLSGNDPQAEVRSALRRAKQLVEVGEVLAVDPAPHGERTPTPGGTLLEAWTRKAPEGGVL</sequence>
<keyword evidence="3" id="KW-1185">Reference proteome</keyword>
<feature type="region of interest" description="Disordered" evidence="1">
    <location>
        <begin position="94"/>
        <end position="114"/>
    </location>
</feature>
<dbReference type="AlphaFoldDB" id="A0A6L7EXB0"/>